<gene>
    <name evidence="6" type="ORF">CM83_75642</name>
    <name evidence="4" type="ORF">CM83_75648</name>
    <name evidence="5" type="ORF">CM83_75650</name>
</gene>
<keyword evidence="2" id="KW-0732">Signal</keyword>
<dbReference type="EMBL" id="GBHO01002780">
    <property type="protein sequence ID" value="JAG40824.1"/>
    <property type="molecule type" value="Transcribed_RNA"/>
</dbReference>
<dbReference type="Pfam" id="PF01822">
    <property type="entry name" value="WSC"/>
    <property type="match status" value="2"/>
</dbReference>
<feature type="chain" id="PRO_5007389324" evidence="2">
    <location>
        <begin position="21"/>
        <end position="293"/>
    </location>
</feature>
<dbReference type="InterPro" id="IPR051589">
    <property type="entry name" value="Sialate-O-sulfotransferase"/>
</dbReference>
<reference evidence="4" key="1">
    <citation type="journal article" date="2014" name="PLoS ONE">
        <title>Transcriptome-Based Identification of ABC Transporters in the Western Tarnished Plant Bug Lygus hesperus.</title>
        <authorList>
            <person name="Hull J.J."/>
            <person name="Chaney K."/>
            <person name="Geib S.M."/>
            <person name="Fabrick J.A."/>
            <person name="Brent C.S."/>
            <person name="Walsh D."/>
            <person name="Lavine L.C."/>
        </authorList>
    </citation>
    <scope>NUCLEOTIDE SEQUENCE</scope>
</reference>
<reference evidence="4" key="2">
    <citation type="submission" date="2014-07" db="EMBL/GenBank/DDBJ databases">
        <authorList>
            <person name="Hull J."/>
        </authorList>
    </citation>
    <scope>NUCLEOTIDE SEQUENCE</scope>
</reference>
<accession>A0A0A9WK57</accession>
<evidence type="ECO:0000313" key="4">
    <source>
        <dbReference type="EMBL" id="JAG05240.1"/>
    </source>
</evidence>
<dbReference type="EMBL" id="GBHO01038363">
    <property type="protein sequence ID" value="JAG05241.1"/>
    <property type="molecule type" value="Transcribed_RNA"/>
</dbReference>
<dbReference type="PANTHER" id="PTHR45964">
    <property type="entry name" value="WSCD FAMILY MEMBER CG9164"/>
    <property type="match status" value="1"/>
</dbReference>
<sequence length="293" mass="32865">MIWRELSVCLVLLVLSIARGWSMNAERHARDLKILSKFTANENHQIHKENLTELTITGDPSELQALIRAIEHLSKGGVGHGRNSSSVSTVRPTIPTETDQLNYLGCYVDFPARLMKGATANFPRTLTPEICLTYCKTKGMRYFGLQYRSHCFCSISMPAWGVQASDIECNMKCDGNPRKNACGGWYRLSMYESMDSGTDQLNFMGCFKDSGSRLMTGAMETFAGTLTPEICRTHCKSKGMRYFGLEYSNQCFCSVEEPLLEEEAAFNECNMKCAGNPGETCGGWWRLSVYEYA</sequence>
<dbReference type="InterPro" id="IPR002889">
    <property type="entry name" value="WSC_carb-bd"/>
</dbReference>
<dbReference type="SMART" id="SM00321">
    <property type="entry name" value="WSC"/>
    <property type="match status" value="2"/>
</dbReference>
<evidence type="ECO:0000256" key="2">
    <source>
        <dbReference type="SAM" id="SignalP"/>
    </source>
</evidence>
<name>A0A0A9WK57_LYGHE</name>
<dbReference type="AlphaFoldDB" id="A0A0A9WK57"/>
<feature type="signal peptide" evidence="2">
    <location>
        <begin position="1"/>
        <end position="20"/>
    </location>
</feature>
<evidence type="ECO:0000313" key="5">
    <source>
        <dbReference type="EMBL" id="JAG05241.1"/>
    </source>
</evidence>
<proteinExistence type="predicted"/>
<feature type="domain" description="WSC" evidence="3">
    <location>
        <begin position="100"/>
        <end position="194"/>
    </location>
</feature>
<organism evidence="4">
    <name type="scientific">Lygus hesperus</name>
    <name type="common">Western plant bug</name>
    <dbReference type="NCBI Taxonomy" id="30085"/>
    <lineage>
        <taxon>Eukaryota</taxon>
        <taxon>Metazoa</taxon>
        <taxon>Ecdysozoa</taxon>
        <taxon>Arthropoda</taxon>
        <taxon>Hexapoda</taxon>
        <taxon>Insecta</taxon>
        <taxon>Pterygota</taxon>
        <taxon>Neoptera</taxon>
        <taxon>Paraneoptera</taxon>
        <taxon>Hemiptera</taxon>
        <taxon>Heteroptera</taxon>
        <taxon>Panheteroptera</taxon>
        <taxon>Cimicomorpha</taxon>
        <taxon>Miridae</taxon>
        <taxon>Mirini</taxon>
        <taxon>Lygus</taxon>
    </lineage>
</organism>
<keyword evidence="1" id="KW-0677">Repeat</keyword>
<feature type="domain" description="WSC" evidence="3">
    <location>
        <begin position="200"/>
        <end position="293"/>
    </location>
</feature>
<dbReference type="PROSITE" id="PS51212">
    <property type="entry name" value="WSC"/>
    <property type="match status" value="2"/>
</dbReference>
<evidence type="ECO:0000259" key="3">
    <source>
        <dbReference type="PROSITE" id="PS51212"/>
    </source>
</evidence>
<protein>
    <submittedName>
        <fullName evidence="4">Putative fungistatic metabolite</fullName>
    </submittedName>
</protein>
<evidence type="ECO:0000313" key="6">
    <source>
        <dbReference type="EMBL" id="JAG40824.1"/>
    </source>
</evidence>
<dbReference type="EMBL" id="GBHO01038364">
    <property type="protein sequence ID" value="JAG05240.1"/>
    <property type="molecule type" value="Transcribed_RNA"/>
</dbReference>
<dbReference type="PANTHER" id="PTHR45964:SF5">
    <property type="entry name" value="WSCD FAMILY MEMBER CG9164"/>
    <property type="match status" value="1"/>
</dbReference>
<evidence type="ECO:0000256" key="1">
    <source>
        <dbReference type="ARBA" id="ARBA00022737"/>
    </source>
</evidence>